<dbReference type="PANTHER" id="PTHR47074">
    <property type="entry name" value="BNAC02G40300D PROTEIN"/>
    <property type="match status" value="1"/>
</dbReference>
<evidence type="ECO:0000259" key="2">
    <source>
        <dbReference type="Pfam" id="PF13966"/>
    </source>
</evidence>
<evidence type="ECO:0000313" key="4">
    <source>
        <dbReference type="Proteomes" id="UP000701853"/>
    </source>
</evidence>
<dbReference type="Proteomes" id="UP000701853">
    <property type="component" value="Chromosome 12"/>
</dbReference>
<evidence type="ECO:0000313" key="3">
    <source>
        <dbReference type="EMBL" id="KAG8475873.1"/>
    </source>
</evidence>
<dbReference type="GO" id="GO:0003676">
    <property type="term" value="F:nucleic acid binding"/>
    <property type="evidence" value="ECO:0007669"/>
    <property type="project" value="InterPro"/>
</dbReference>
<dbReference type="InterPro" id="IPR036397">
    <property type="entry name" value="RNaseH_sf"/>
</dbReference>
<dbReference type="OrthoDB" id="1002563at2759"/>
<reference evidence="3 4" key="1">
    <citation type="journal article" date="2021" name="bioRxiv">
        <title>The Gossypium anomalum genome as a resource for cotton improvement and evolutionary analysis of hybrid incompatibility.</title>
        <authorList>
            <person name="Grover C.E."/>
            <person name="Yuan D."/>
            <person name="Arick M.A."/>
            <person name="Miller E.R."/>
            <person name="Hu G."/>
            <person name="Peterson D.G."/>
            <person name="Wendel J.F."/>
            <person name="Udall J.A."/>
        </authorList>
    </citation>
    <scope>NUCLEOTIDE SEQUENCE [LARGE SCALE GENOMIC DNA]</scope>
    <source>
        <strain evidence="3">JFW-Udall</strain>
        <tissue evidence="3">Leaf</tissue>
    </source>
</reference>
<evidence type="ECO:0000259" key="1">
    <source>
        <dbReference type="Pfam" id="PF13456"/>
    </source>
</evidence>
<dbReference type="Pfam" id="PF13456">
    <property type="entry name" value="RVT_3"/>
    <property type="match status" value="1"/>
</dbReference>
<feature type="domain" description="Reverse transcriptase zinc-binding" evidence="2">
    <location>
        <begin position="211"/>
        <end position="264"/>
    </location>
</feature>
<feature type="domain" description="RNase H type-1" evidence="1">
    <location>
        <begin position="308"/>
        <end position="419"/>
    </location>
</feature>
<dbReference type="AlphaFoldDB" id="A0A8J5Y2H1"/>
<dbReference type="CDD" id="cd06222">
    <property type="entry name" value="RNase_H_like"/>
    <property type="match status" value="1"/>
</dbReference>
<dbReference type="PANTHER" id="PTHR47074:SF61">
    <property type="entry name" value="RNASE H TYPE-1 DOMAIN-CONTAINING PROTEIN"/>
    <property type="match status" value="1"/>
</dbReference>
<dbReference type="Pfam" id="PF13966">
    <property type="entry name" value="zf-RVT"/>
    <property type="match status" value="1"/>
</dbReference>
<dbReference type="InterPro" id="IPR026960">
    <property type="entry name" value="RVT-Znf"/>
</dbReference>
<dbReference type="Gene3D" id="3.30.420.10">
    <property type="entry name" value="Ribonuclease H-like superfamily/Ribonuclease H"/>
    <property type="match status" value="1"/>
</dbReference>
<keyword evidence="4" id="KW-1185">Reference proteome</keyword>
<name>A0A8J5Y2H1_9ROSI</name>
<protein>
    <recommendedName>
        <fullName evidence="5">Reverse transcriptase</fullName>
    </recommendedName>
</protein>
<dbReference type="GO" id="GO:0004523">
    <property type="term" value="F:RNA-DNA hybrid ribonuclease activity"/>
    <property type="evidence" value="ECO:0007669"/>
    <property type="project" value="InterPro"/>
</dbReference>
<dbReference type="InterPro" id="IPR012337">
    <property type="entry name" value="RNaseH-like_sf"/>
</dbReference>
<sequence length="433" mass="49207">MLGALIGRNRFAINHLLFADDCILFGDASVDGAHVVRNIINEYEMVSEQQVNFDKFFIYFRATVGCTERDTTTSILGVRVNTNLEKYLSLPMMVRRKKIWAFASFVDRFSGLTVNQLKVYTGVLGASYAFPNLKRSICSARELIFDGLLWRIGSCEAVNIWNDSWMSGPGCSRVSVQNMSTQWTIVNQLIDASSGTWNKEVICRIVDHELLPNLKFMWRLLQNYVPHYSNLNKRRLRIDNVCPLCKEAPEDIDHLLWCCGVLRQLCQSLNLLIDCNRIISNGKNQLVNTFIAADEDTRKLLTISFWGDSNSSTVVVLSCNEEGLIMGACTYSYVKVANAFVAEARACERALLFVIDMGFMRVLLEGDSLTIIKKLSTVNEDRSIFRPISQNIQMLKGYLEEVTYHFVPRNANRAAHALVLEGRTRLSPCFWVE</sequence>
<comment type="caution">
    <text evidence="3">The sequence shown here is derived from an EMBL/GenBank/DDBJ whole genome shotgun (WGS) entry which is preliminary data.</text>
</comment>
<accession>A0A8J5Y2H1</accession>
<dbReference type="EMBL" id="JAHUZN010000012">
    <property type="protein sequence ID" value="KAG8475873.1"/>
    <property type="molecule type" value="Genomic_DNA"/>
</dbReference>
<dbReference type="SUPFAM" id="SSF53098">
    <property type="entry name" value="Ribonuclease H-like"/>
    <property type="match status" value="1"/>
</dbReference>
<dbReference type="InterPro" id="IPR002156">
    <property type="entry name" value="RNaseH_domain"/>
</dbReference>
<dbReference type="InterPro" id="IPR044730">
    <property type="entry name" value="RNase_H-like_dom_plant"/>
</dbReference>
<proteinExistence type="predicted"/>
<organism evidence="3 4">
    <name type="scientific">Gossypium anomalum</name>
    <dbReference type="NCBI Taxonomy" id="47600"/>
    <lineage>
        <taxon>Eukaryota</taxon>
        <taxon>Viridiplantae</taxon>
        <taxon>Streptophyta</taxon>
        <taxon>Embryophyta</taxon>
        <taxon>Tracheophyta</taxon>
        <taxon>Spermatophyta</taxon>
        <taxon>Magnoliopsida</taxon>
        <taxon>eudicotyledons</taxon>
        <taxon>Gunneridae</taxon>
        <taxon>Pentapetalae</taxon>
        <taxon>rosids</taxon>
        <taxon>malvids</taxon>
        <taxon>Malvales</taxon>
        <taxon>Malvaceae</taxon>
        <taxon>Malvoideae</taxon>
        <taxon>Gossypium</taxon>
    </lineage>
</organism>
<dbReference type="InterPro" id="IPR052929">
    <property type="entry name" value="RNase_H-like_EbsB-rel"/>
</dbReference>
<gene>
    <name evidence="3" type="ORF">CXB51_032687</name>
</gene>
<evidence type="ECO:0008006" key="5">
    <source>
        <dbReference type="Google" id="ProtNLM"/>
    </source>
</evidence>